<keyword evidence="13 14" id="KW-0464">Manganese</keyword>
<dbReference type="GO" id="GO:0030145">
    <property type="term" value="F:manganese ion binding"/>
    <property type="evidence" value="ECO:0007669"/>
    <property type="project" value="UniProtKB-UniRule"/>
</dbReference>
<evidence type="ECO:0000256" key="1">
    <source>
        <dbReference type="ARBA" id="ARBA00000077"/>
    </source>
</evidence>
<evidence type="ECO:0000256" key="2">
    <source>
        <dbReference type="ARBA" id="ARBA00001946"/>
    </source>
</evidence>
<dbReference type="NCBIfam" id="NF000595">
    <property type="entry name" value="PRK00015.1-3"/>
    <property type="match status" value="1"/>
</dbReference>
<feature type="binding site" evidence="14 15">
    <location>
        <position position="128"/>
    </location>
    <ligand>
        <name>a divalent metal cation</name>
        <dbReference type="ChEBI" id="CHEBI:60240"/>
    </ligand>
</feature>
<dbReference type="GO" id="GO:0005737">
    <property type="term" value="C:cytoplasm"/>
    <property type="evidence" value="ECO:0007669"/>
    <property type="project" value="UniProtKB-SubCell"/>
</dbReference>
<comment type="cofactor">
    <cofactor evidence="14 15">
        <name>Mn(2+)</name>
        <dbReference type="ChEBI" id="CHEBI:29035"/>
    </cofactor>
    <cofactor evidence="14 15">
        <name>Mg(2+)</name>
        <dbReference type="ChEBI" id="CHEBI:18420"/>
    </cofactor>
    <text evidence="14 15">Manganese or magnesium. Binds 1 divalent metal ion per monomer in the absence of substrate. May bind a second metal ion after substrate binding.</text>
</comment>
<comment type="subcellular location">
    <subcellularLocation>
        <location evidence="4 14">Cytoplasm</location>
    </subcellularLocation>
</comment>
<dbReference type="InterPro" id="IPR022898">
    <property type="entry name" value="RNase_HII"/>
</dbReference>
<accession>A0A1X0YB73</accession>
<evidence type="ECO:0000259" key="17">
    <source>
        <dbReference type="PROSITE" id="PS51975"/>
    </source>
</evidence>
<proteinExistence type="inferred from homology"/>
<evidence type="ECO:0000256" key="5">
    <source>
        <dbReference type="ARBA" id="ARBA00007383"/>
    </source>
</evidence>
<comment type="caution">
    <text evidence="18">The sequence shown here is derived from an EMBL/GenBank/DDBJ whole genome shotgun (WGS) entry which is preliminary data.</text>
</comment>
<reference evidence="18 20" key="1">
    <citation type="submission" date="2017-03" db="EMBL/GenBank/DDBJ databases">
        <title>Genome sequence of Geothermobacter sp. EPR-M, Deep-Sea Iron Reducer.</title>
        <authorList>
            <person name="Tully B."/>
            <person name="Savalia P."/>
            <person name="Abuyen K."/>
            <person name="Baughan C."/>
            <person name="Romero E."/>
            <person name="Ronkowski C."/>
            <person name="Torres B."/>
            <person name="Tremblay J."/>
            <person name="Trujillo A."/>
            <person name="Tyler M."/>
            <person name="Perez-Rodriguez I."/>
            <person name="Amend J."/>
        </authorList>
    </citation>
    <scope>NUCLEOTIDE SEQUENCE [LARGE SCALE GENOMIC DNA]</scope>
    <source>
        <strain evidence="18 20">EPR-M</strain>
    </source>
</reference>
<dbReference type="Proteomes" id="UP000236340">
    <property type="component" value="Unassembled WGS sequence"/>
</dbReference>
<dbReference type="SUPFAM" id="SSF53098">
    <property type="entry name" value="Ribonuclease H-like"/>
    <property type="match status" value="1"/>
</dbReference>
<dbReference type="GO" id="GO:0006298">
    <property type="term" value="P:mismatch repair"/>
    <property type="evidence" value="ECO:0007669"/>
    <property type="project" value="TreeGrafter"/>
</dbReference>
<keyword evidence="20" id="KW-1185">Reference proteome</keyword>
<evidence type="ECO:0000256" key="3">
    <source>
        <dbReference type="ARBA" id="ARBA00004065"/>
    </source>
</evidence>
<dbReference type="EC" id="3.1.26.4" evidence="6 14"/>
<dbReference type="GO" id="GO:0004523">
    <property type="term" value="F:RNA-DNA hybrid ribonuclease activity"/>
    <property type="evidence" value="ECO:0007669"/>
    <property type="project" value="UniProtKB-UniRule"/>
</dbReference>
<dbReference type="OrthoDB" id="9803420at2"/>
<dbReference type="PROSITE" id="PS51975">
    <property type="entry name" value="RNASE_H_2"/>
    <property type="match status" value="1"/>
</dbReference>
<keyword evidence="9 14" id="KW-0540">Nuclease</keyword>
<feature type="domain" description="RNase H type-2" evidence="17">
    <location>
        <begin position="30"/>
        <end position="217"/>
    </location>
</feature>
<evidence type="ECO:0000313" key="20">
    <source>
        <dbReference type="Proteomes" id="UP000193136"/>
    </source>
</evidence>
<dbReference type="PANTHER" id="PTHR10954:SF18">
    <property type="entry name" value="RIBONUCLEASE HII"/>
    <property type="match status" value="1"/>
</dbReference>
<evidence type="ECO:0000256" key="13">
    <source>
        <dbReference type="ARBA" id="ARBA00023211"/>
    </source>
</evidence>
<feature type="binding site" evidence="14 15">
    <location>
        <position position="36"/>
    </location>
    <ligand>
        <name>a divalent metal cation</name>
        <dbReference type="ChEBI" id="CHEBI:60240"/>
    </ligand>
</feature>
<evidence type="ECO:0000313" key="18">
    <source>
        <dbReference type="EMBL" id="ORJ62451.1"/>
    </source>
</evidence>
<dbReference type="InterPro" id="IPR036397">
    <property type="entry name" value="RNaseH_sf"/>
</dbReference>
<dbReference type="FunFam" id="3.30.420.10:FF:000006">
    <property type="entry name" value="Ribonuclease HII"/>
    <property type="match status" value="1"/>
</dbReference>
<evidence type="ECO:0000256" key="4">
    <source>
        <dbReference type="ARBA" id="ARBA00004496"/>
    </source>
</evidence>
<name>A0A1X0YB73_9BACT</name>
<evidence type="ECO:0000256" key="9">
    <source>
        <dbReference type="ARBA" id="ARBA00022722"/>
    </source>
</evidence>
<dbReference type="NCBIfam" id="NF000594">
    <property type="entry name" value="PRK00015.1-1"/>
    <property type="match status" value="1"/>
</dbReference>
<keyword evidence="12 14" id="KW-0378">Hydrolase</keyword>
<evidence type="ECO:0000256" key="10">
    <source>
        <dbReference type="ARBA" id="ARBA00022723"/>
    </source>
</evidence>
<dbReference type="STRING" id="1969733.B5V00_03970"/>
<comment type="cofactor">
    <cofactor evidence="2">
        <name>Mg(2+)</name>
        <dbReference type="ChEBI" id="CHEBI:18420"/>
    </cofactor>
</comment>
<comment type="catalytic activity">
    <reaction evidence="1 14 15 16">
        <text>Endonucleolytic cleavage to 5'-phosphomonoester.</text>
        <dbReference type="EC" id="3.1.26.4"/>
    </reaction>
</comment>
<evidence type="ECO:0000256" key="6">
    <source>
        <dbReference type="ARBA" id="ARBA00012180"/>
    </source>
</evidence>
<dbReference type="GO" id="GO:0003723">
    <property type="term" value="F:RNA binding"/>
    <property type="evidence" value="ECO:0007669"/>
    <property type="project" value="UniProtKB-UniRule"/>
</dbReference>
<reference evidence="19 21" key="2">
    <citation type="journal article" date="2018" name="Genome Announc.">
        <title>Genome Sequence of Geothermobacter sp. HR-1 Iron Reducer from the Loihi Seamount.</title>
        <authorList>
            <person name="Smith H."/>
            <person name="Abuyen K."/>
            <person name="Tremblay J."/>
            <person name="Savalia P."/>
            <person name="Perez-Rodriguez I."/>
            <person name="Emerson D."/>
            <person name="Tully B."/>
            <person name="Amend J."/>
        </authorList>
    </citation>
    <scope>NUCLEOTIDE SEQUENCE [LARGE SCALE GENOMIC DNA]</scope>
    <source>
        <strain evidence="19 21">HR-1</strain>
    </source>
</reference>
<evidence type="ECO:0000256" key="12">
    <source>
        <dbReference type="ARBA" id="ARBA00022801"/>
    </source>
</evidence>
<protein>
    <recommendedName>
        <fullName evidence="7 14">Ribonuclease HII</fullName>
        <shortName evidence="14">RNase HII</shortName>
        <ecNumber evidence="6 14">3.1.26.4</ecNumber>
    </recommendedName>
</protein>
<dbReference type="EMBL" id="NAAD01000003">
    <property type="protein sequence ID" value="ORJ62451.1"/>
    <property type="molecule type" value="Genomic_DNA"/>
</dbReference>
<evidence type="ECO:0000256" key="7">
    <source>
        <dbReference type="ARBA" id="ARBA00019179"/>
    </source>
</evidence>
<keyword evidence="8 14" id="KW-0963">Cytoplasm</keyword>
<dbReference type="Proteomes" id="UP000193136">
    <property type="component" value="Unassembled WGS sequence"/>
</dbReference>
<dbReference type="Gene3D" id="3.30.420.10">
    <property type="entry name" value="Ribonuclease H-like superfamily/Ribonuclease H"/>
    <property type="match status" value="1"/>
</dbReference>
<dbReference type="GO" id="GO:0043137">
    <property type="term" value="P:DNA replication, removal of RNA primer"/>
    <property type="evidence" value="ECO:0007669"/>
    <property type="project" value="TreeGrafter"/>
</dbReference>
<dbReference type="GO" id="GO:0032299">
    <property type="term" value="C:ribonuclease H2 complex"/>
    <property type="evidence" value="ECO:0007669"/>
    <property type="project" value="TreeGrafter"/>
</dbReference>
<keyword evidence="11 14" id="KW-0255">Endonuclease</keyword>
<keyword evidence="10 14" id="KW-0479">Metal-binding</keyword>
<accession>A0A2K2H9P7</accession>
<evidence type="ECO:0000256" key="14">
    <source>
        <dbReference type="HAMAP-Rule" id="MF_00052"/>
    </source>
</evidence>
<evidence type="ECO:0000256" key="8">
    <source>
        <dbReference type="ARBA" id="ARBA00022490"/>
    </source>
</evidence>
<dbReference type="InterPro" id="IPR012337">
    <property type="entry name" value="RNaseH-like_sf"/>
</dbReference>
<dbReference type="PANTHER" id="PTHR10954">
    <property type="entry name" value="RIBONUCLEASE H2 SUBUNIT A"/>
    <property type="match status" value="1"/>
</dbReference>
<dbReference type="HAMAP" id="MF_00052_B">
    <property type="entry name" value="RNase_HII_B"/>
    <property type="match status" value="1"/>
</dbReference>
<evidence type="ECO:0000256" key="16">
    <source>
        <dbReference type="RuleBase" id="RU003515"/>
    </source>
</evidence>
<dbReference type="CDD" id="cd07182">
    <property type="entry name" value="RNase_HII_bacteria_HII_like"/>
    <property type="match status" value="1"/>
</dbReference>
<evidence type="ECO:0000313" key="21">
    <source>
        <dbReference type="Proteomes" id="UP000236340"/>
    </source>
</evidence>
<dbReference type="Pfam" id="PF01351">
    <property type="entry name" value="RNase_HII"/>
    <property type="match status" value="1"/>
</dbReference>
<comment type="function">
    <text evidence="3 14 16">Endonuclease that specifically degrades the RNA of RNA-DNA hybrids.</text>
</comment>
<sequence length="217" mass="23780">MEGFVTLDLFPVDAPTDLYFEQQARSRGYRVIAGIDEAGRGPLAGPVVAAAVVLPERFDLPGLTDSKKLTARKRAELFLQIRSQAAAVGVGIMPAEEVDRRNILQATLAAMRLAVERLRCPADYLLVDGISRIPTTIPQLTLKKGDSRSLSVAAASVIAKVVRDRMMCAYDRRYPQYGFAGHKGYGSAAHRRAIAEHGPCPLHRRTFGGVREHLERS</sequence>
<comment type="similarity">
    <text evidence="5 14 16">Belongs to the RNase HII family.</text>
</comment>
<gene>
    <name evidence="14" type="primary">rnhB</name>
    <name evidence="18" type="ORF">B5V00_03970</name>
    <name evidence="19" type="ORF">C2E25_09025</name>
</gene>
<organism evidence="18 20">
    <name type="scientific">Geothermobacter hydrogeniphilus</name>
    <dbReference type="NCBI Taxonomy" id="1969733"/>
    <lineage>
        <taxon>Bacteria</taxon>
        <taxon>Pseudomonadati</taxon>
        <taxon>Thermodesulfobacteriota</taxon>
        <taxon>Desulfuromonadia</taxon>
        <taxon>Desulfuromonadales</taxon>
        <taxon>Geothermobacteraceae</taxon>
        <taxon>Geothermobacter</taxon>
    </lineage>
</organism>
<evidence type="ECO:0000313" key="19">
    <source>
        <dbReference type="EMBL" id="PNU20048.1"/>
    </source>
</evidence>
<feature type="binding site" evidence="14 15">
    <location>
        <position position="37"/>
    </location>
    <ligand>
        <name>a divalent metal cation</name>
        <dbReference type="ChEBI" id="CHEBI:60240"/>
    </ligand>
</feature>
<dbReference type="InterPro" id="IPR024567">
    <property type="entry name" value="RNase_HII/HIII_dom"/>
</dbReference>
<dbReference type="AlphaFoldDB" id="A0A1X0YB73"/>
<dbReference type="InterPro" id="IPR001352">
    <property type="entry name" value="RNase_HII/HIII"/>
</dbReference>
<evidence type="ECO:0000256" key="11">
    <source>
        <dbReference type="ARBA" id="ARBA00022759"/>
    </source>
</evidence>
<dbReference type="EMBL" id="PPFX01000018">
    <property type="protein sequence ID" value="PNU20048.1"/>
    <property type="molecule type" value="Genomic_DNA"/>
</dbReference>
<evidence type="ECO:0000256" key="15">
    <source>
        <dbReference type="PROSITE-ProRule" id="PRU01319"/>
    </source>
</evidence>